<reference evidence="2 3" key="1">
    <citation type="submission" date="2024-09" db="EMBL/GenBank/DDBJ databases">
        <title>Chromosome-scale assembly of Riccia fluitans.</title>
        <authorList>
            <person name="Paukszto L."/>
            <person name="Sawicki J."/>
            <person name="Karawczyk K."/>
            <person name="Piernik-Szablinska J."/>
            <person name="Szczecinska M."/>
            <person name="Mazdziarz M."/>
        </authorList>
    </citation>
    <scope>NUCLEOTIDE SEQUENCE [LARGE SCALE GENOMIC DNA]</scope>
    <source>
        <strain evidence="2">Rf_01</strain>
        <tissue evidence="2">Aerial parts of the thallus</tissue>
    </source>
</reference>
<evidence type="ECO:0008006" key="4">
    <source>
        <dbReference type="Google" id="ProtNLM"/>
    </source>
</evidence>
<dbReference type="Proteomes" id="UP001605036">
    <property type="component" value="Unassembled WGS sequence"/>
</dbReference>
<name>A0ABD1ZR10_9MARC</name>
<dbReference type="EMBL" id="JBHFFA010000001">
    <property type="protein sequence ID" value="KAL2653667.1"/>
    <property type="molecule type" value="Genomic_DNA"/>
</dbReference>
<evidence type="ECO:0000313" key="2">
    <source>
        <dbReference type="EMBL" id="KAL2653667.1"/>
    </source>
</evidence>
<gene>
    <name evidence="2" type="ORF">R1flu_021795</name>
</gene>
<comment type="caution">
    <text evidence="2">The sequence shown here is derived from an EMBL/GenBank/DDBJ whole genome shotgun (WGS) entry which is preliminary data.</text>
</comment>
<sequence>MNTCGVTTNWDNVEASQQARSAKPGMSCQEGMANQQIGIDESRHVKVATCMENRSKKRNDKEGMQKQEATENQANAGRMASHKRSKT</sequence>
<protein>
    <recommendedName>
        <fullName evidence="4">Small EDRK-rich factor-like N-terminal domain-containing protein</fullName>
    </recommendedName>
</protein>
<dbReference type="AlphaFoldDB" id="A0ABD1ZR10"/>
<evidence type="ECO:0000256" key="1">
    <source>
        <dbReference type="SAM" id="MobiDB-lite"/>
    </source>
</evidence>
<evidence type="ECO:0000313" key="3">
    <source>
        <dbReference type="Proteomes" id="UP001605036"/>
    </source>
</evidence>
<accession>A0ABD1ZR10</accession>
<organism evidence="2 3">
    <name type="scientific">Riccia fluitans</name>
    <dbReference type="NCBI Taxonomy" id="41844"/>
    <lineage>
        <taxon>Eukaryota</taxon>
        <taxon>Viridiplantae</taxon>
        <taxon>Streptophyta</taxon>
        <taxon>Embryophyta</taxon>
        <taxon>Marchantiophyta</taxon>
        <taxon>Marchantiopsida</taxon>
        <taxon>Marchantiidae</taxon>
        <taxon>Marchantiales</taxon>
        <taxon>Ricciaceae</taxon>
        <taxon>Riccia</taxon>
    </lineage>
</organism>
<feature type="region of interest" description="Disordered" evidence="1">
    <location>
        <begin position="52"/>
        <end position="87"/>
    </location>
</feature>
<keyword evidence="3" id="KW-1185">Reference proteome</keyword>
<feature type="compositionally biased region" description="Basic and acidic residues" evidence="1">
    <location>
        <begin position="59"/>
        <end position="69"/>
    </location>
</feature>
<proteinExistence type="predicted"/>